<evidence type="ECO:0000259" key="1">
    <source>
        <dbReference type="Pfam" id="PF03235"/>
    </source>
</evidence>
<comment type="caution">
    <text evidence="2">The sequence shown here is derived from an EMBL/GenBank/DDBJ whole genome shotgun (WGS) entry which is preliminary data.</text>
</comment>
<dbReference type="RefSeq" id="WP_377873494.1">
    <property type="nucleotide sequence ID" value="NZ_JBHMAY010000052.1"/>
</dbReference>
<protein>
    <submittedName>
        <fullName evidence="2">DUF262 domain-containing protein</fullName>
    </submittedName>
</protein>
<organism evidence="2 3">
    <name type="scientific">Amycolatopsis halotolerans</name>
    <dbReference type="NCBI Taxonomy" id="330083"/>
    <lineage>
        <taxon>Bacteria</taxon>
        <taxon>Bacillati</taxon>
        <taxon>Actinomycetota</taxon>
        <taxon>Actinomycetes</taxon>
        <taxon>Pseudonocardiales</taxon>
        <taxon>Pseudonocardiaceae</taxon>
        <taxon>Amycolatopsis</taxon>
    </lineage>
</organism>
<accession>A0ABV7QRP4</accession>
<feature type="domain" description="GmrSD restriction endonucleases N-terminal" evidence="1">
    <location>
        <begin position="4"/>
        <end position="87"/>
    </location>
</feature>
<gene>
    <name evidence="2" type="ORF">ACFORO_32840</name>
</gene>
<evidence type="ECO:0000313" key="2">
    <source>
        <dbReference type="EMBL" id="MFC3515000.1"/>
    </source>
</evidence>
<dbReference type="Proteomes" id="UP001595764">
    <property type="component" value="Unassembled WGS sequence"/>
</dbReference>
<dbReference type="InterPro" id="IPR004919">
    <property type="entry name" value="GmrSD_N"/>
</dbReference>
<dbReference type="Pfam" id="PF03235">
    <property type="entry name" value="GmrSD_N"/>
    <property type="match status" value="1"/>
</dbReference>
<dbReference type="EMBL" id="JBHRWI010000043">
    <property type="protein sequence ID" value="MFC3515000.1"/>
    <property type="molecule type" value="Genomic_DNA"/>
</dbReference>
<reference evidence="3" key="1">
    <citation type="journal article" date="2019" name="Int. J. Syst. Evol. Microbiol.">
        <title>The Global Catalogue of Microorganisms (GCM) 10K type strain sequencing project: providing services to taxonomists for standard genome sequencing and annotation.</title>
        <authorList>
            <consortium name="The Broad Institute Genomics Platform"/>
            <consortium name="The Broad Institute Genome Sequencing Center for Infectious Disease"/>
            <person name="Wu L."/>
            <person name="Ma J."/>
        </authorList>
    </citation>
    <scope>NUCLEOTIDE SEQUENCE [LARGE SCALE GENOMIC DNA]</scope>
    <source>
        <strain evidence="3">CGMCC 4.7682</strain>
    </source>
</reference>
<evidence type="ECO:0000313" key="3">
    <source>
        <dbReference type="Proteomes" id="UP001595764"/>
    </source>
</evidence>
<keyword evidence="3" id="KW-1185">Reference proteome</keyword>
<name>A0ABV7QRP4_9PSEU</name>
<proteinExistence type="predicted"/>
<sequence>MKISDVVAHARNGDFDVLEFQRIFSRDPAWVRDLIDSASREIPLGALLLWAPKQGHTPQNGRYRTGSAAIWWIVDGQQRTGAVLAALGIRPPWMNEQQWSACGGNTLGVSATMSSDGRAVVAERNQRGPRVLVSDLFQASEMRTMPALIRESGFPATETSVLEFDHFVKAILDAEFPIEWMPGQIDDAFLAFKRRNSRSTQMSLRQEELELSLLATRFGPLLREYVDPALCEAASYHLNKSFTRRRANNVVQRMLPPQQRRGNALRADPDLVQEAAQRLRNTCKCTLRYLHTHGLVHDEIVSTPAIVEVLMTLFDRIPHADTDEFSMRWVTHVVAGNLFFGRPSLFSKSLEAVLGGGNYAEIQALMAALVPAGEPNRITEQHLHPIPLKRSTFGSNGSLYALTAAHPIGTTRDLGDGDLHYPHSDLRLRPLCLDPKRGLLAHYTLMTDHTAEKIASFGGWTYNAIHELKPEDEQLAAHCLPAPPRALSSAEVADWLLENRTPVLAQRINRFLRDVGPLREPPEPMLPFGQ</sequence>